<evidence type="ECO:0000313" key="2">
    <source>
        <dbReference type="Proteomes" id="UP000005239"/>
    </source>
</evidence>
<sequence length="462" mass="52088">MVFTRLCTLNLLRFFVVSLSTLLLFKLHRLATEGDSIEPSLPYASIDPESAPSLDSETARLLRLHELLARPQIKCGKKLLGEAPEDFFLCTPQDFKRRINFTSGLLISGSAVYRGDFEAALSINKWTAIVPPGDQTVLRLAGEVDVRQLEDLHRWKEWRTDELQRTIKKEEYSLAILHLYSGMLRPTEDVIKQLMIKITCSSLLLIARIRNGNDADLWTSTLNYLFFARNFALIGATSSGLCGRTPLSCEYRISLALIDPIIDHHLPPPFNLGSPLEERHRMLQYLSSHHAPCSQLISPSSIPPFCANSVDATTRALLLTYRKIITLPSFSPLIPARFTVVSPHNISGSITHLQLGVSPNESNTSADGTWRLESIDKILDRVIAPSLLLIDLDGIEWSIMEEIVDLVLARKIKHISISARLFVEEDDTIRKFFSSIRRLILSNYSISHFSHDLYHLHLAIDS</sequence>
<reference evidence="2" key="1">
    <citation type="journal article" date="2008" name="Nat. Genet.">
        <title>The Pristionchus pacificus genome provides a unique perspective on nematode lifestyle and parasitism.</title>
        <authorList>
            <person name="Dieterich C."/>
            <person name="Clifton S.W."/>
            <person name="Schuster L.N."/>
            <person name="Chinwalla A."/>
            <person name="Delehaunty K."/>
            <person name="Dinkelacker I."/>
            <person name="Fulton L."/>
            <person name="Fulton R."/>
            <person name="Godfrey J."/>
            <person name="Minx P."/>
            <person name="Mitreva M."/>
            <person name="Roeseler W."/>
            <person name="Tian H."/>
            <person name="Witte H."/>
            <person name="Yang S.P."/>
            <person name="Wilson R.K."/>
            <person name="Sommer R.J."/>
        </authorList>
    </citation>
    <scope>NUCLEOTIDE SEQUENCE [LARGE SCALE GENOMIC DNA]</scope>
    <source>
        <strain evidence="2">PS312</strain>
    </source>
</reference>
<accession>A0A2A6CG07</accession>
<reference evidence="1" key="2">
    <citation type="submission" date="2022-06" db="UniProtKB">
        <authorList>
            <consortium name="EnsemblMetazoa"/>
        </authorList>
    </citation>
    <scope>IDENTIFICATION</scope>
    <source>
        <strain evidence="1">PS312</strain>
    </source>
</reference>
<protein>
    <submittedName>
        <fullName evidence="1">Uncharacterized protein</fullName>
    </submittedName>
</protein>
<proteinExistence type="predicted"/>
<evidence type="ECO:0000313" key="1">
    <source>
        <dbReference type="EnsemblMetazoa" id="PPA24942.1"/>
    </source>
</evidence>
<organism evidence="1 2">
    <name type="scientific">Pristionchus pacificus</name>
    <name type="common">Parasitic nematode worm</name>
    <dbReference type="NCBI Taxonomy" id="54126"/>
    <lineage>
        <taxon>Eukaryota</taxon>
        <taxon>Metazoa</taxon>
        <taxon>Ecdysozoa</taxon>
        <taxon>Nematoda</taxon>
        <taxon>Chromadorea</taxon>
        <taxon>Rhabditida</taxon>
        <taxon>Rhabditina</taxon>
        <taxon>Diplogasteromorpha</taxon>
        <taxon>Diplogasteroidea</taxon>
        <taxon>Neodiplogasteridae</taxon>
        <taxon>Pristionchus</taxon>
    </lineage>
</organism>
<dbReference type="OrthoDB" id="5860975at2759"/>
<name>A0A2A6CG07_PRIPA</name>
<dbReference type="AlphaFoldDB" id="A0A2A6CG07"/>
<dbReference type="Proteomes" id="UP000005239">
    <property type="component" value="Unassembled WGS sequence"/>
</dbReference>
<keyword evidence="2" id="KW-1185">Reference proteome</keyword>
<dbReference type="EnsemblMetazoa" id="PPA24942.1">
    <property type="protein sequence ID" value="PPA24942.1"/>
    <property type="gene ID" value="WBGene00114496"/>
</dbReference>
<gene>
    <name evidence="1" type="primary">WBGene00114496</name>
</gene>
<accession>A0A8R1YKV0</accession>